<proteinExistence type="predicted"/>
<name>A0A194VLL4_CYTMA</name>
<sequence length="82" mass="9026">MPGSLPPPSTFDPRWKKTIFLELFVFDKAEQPPKTKLSETLASSARQEPESLALYGRLALAAPCPIAGPAMYPVQRHGEFVV</sequence>
<accession>A0A194VLL4</accession>
<keyword evidence="2" id="KW-1185">Reference proteome</keyword>
<dbReference type="EMBL" id="CM003098">
    <property type="protein sequence ID" value="KUI65049.1"/>
    <property type="molecule type" value="Genomic_DNA"/>
</dbReference>
<evidence type="ECO:0000313" key="2">
    <source>
        <dbReference type="Proteomes" id="UP000078559"/>
    </source>
</evidence>
<evidence type="ECO:0000313" key="1">
    <source>
        <dbReference type="EMBL" id="KUI65049.1"/>
    </source>
</evidence>
<gene>
    <name evidence="1" type="ORF">VM1G_11305</name>
</gene>
<dbReference type="Proteomes" id="UP000078559">
    <property type="component" value="Chromosome 1"/>
</dbReference>
<organism evidence="1 2">
    <name type="scientific">Cytospora mali</name>
    <name type="common">Apple Valsa canker fungus</name>
    <name type="synonym">Valsa mali</name>
    <dbReference type="NCBI Taxonomy" id="578113"/>
    <lineage>
        <taxon>Eukaryota</taxon>
        <taxon>Fungi</taxon>
        <taxon>Dikarya</taxon>
        <taxon>Ascomycota</taxon>
        <taxon>Pezizomycotina</taxon>
        <taxon>Sordariomycetes</taxon>
        <taxon>Sordariomycetidae</taxon>
        <taxon>Diaporthales</taxon>
        <taxon>Cytosporaceae</taxon>
        <taxon>Cytospora</taxon>
    </lineage>
</organism>
<dbReference type="AlphaFoldDB" id="A0A194VLL4"/>
<protein>
    <submittedName>
        <fullName evidence="1">Uncharacterized protein</fullName>
    </submittedName>
</protein>
<reference evidence="1" key="1">
    <citation type="submission" date="2014-12" db="EMBL/GenBank/DDBJ databases">
        <title>Genome Sequence of Valsa Canker Pathogens Uncovers a Specific Adaption of Colonization on Woody Bark.</title>
        <authorList>
            <person name="Yin Z."/>
            <person name="Liu H."/>
            <person name="Gao X."/>
            <person name="Li Z."/>
            <person name="Song N."/>
            <person name="Ke X."/>
            <person name="Dai Q."/>
            <person name="Wu Y."/>
            <person name="Sun Y."/>
            <person name="Xu J.-R."/>
            <person name="Kang Z.K."/>
            <person name="Wang L."/>
            <person name="Huang L."/>
        </authorList>
    </citation>
    <scope>NUCLEOTIDE SEQUENCE [LARGE SCALE GENOMIC DNA]</scope>
    <source>
        <strain evidence="1">03-8</strain>
    </source>
</reference>